<keyword evidence="2" id="KW-1185">Reference proteome</keyword>
<organism evidence="1 2">
    <name type="scientific">Absidia repens</name>
    <dbReference type="NCBI Taxonomy" id="90262"/>
    <lineage>
        <taxon>Eukaryota</taxon>
        <taxon>Fungi</taxon>
        <taxon>Fungi incertae sedis</taxon>
        <taxon>Mucoromycota</taxon>
        <taxon>Mucoromycotina</taxon>
        <taxon>Mucoromycetes</taxon>
        <taxon>Mucorales</taxon>
        <taxon>Cunninghamellaceae</taxon>
        <taxon>Absidia</taxon>
    </lineage>
</organism>
<dbReference type="EMBL" id="MCGE01000012">
    <property type="protein sequence ID" value="ORZ15783.1"/>
    <property type="molecule type" value="Genomic_DNA"/>
</dbReference>
<protein>
    <submittedName>
        <fullName evidence="1">Uncharacterized protein</fullName>
    </submittedName>
</protein>
<evidence type="ECO:0000313" key="1">
    <source>
        <dbReference type="EMBL" id="ORZ15783.1"/>
    </source>
</evidence>
<evidence type="ECO:0000313" key="2">
    <source>
        <dbReference type="Proteomes" id="UP000193560"/>
    </source>
</evidence>
<name>A0A1X2IFU0_9FUNG</name>
<sequence length="238" mass="26586">MLSYGQAACLVLDKYPSIKNRKMAKLFFENSPLAVVYLCNGDPMEPMIVAESIARKNPYKYRRYPPIATTQMLLPTFGTFENGEVDVQGSPSSPVKTVARTSTSCITPAVASSSRITPTAAINKNERLLITDTNTNVNTAIDTTNHGTSKADIIDYLKTTYRATEPANDDDYEALFITNLDFYEELKGRHPQLEHTLTLQQLCLWLNKESATFGPLKARRVDGICKKGRALWRSKRAL</sequence>
<dbReference type="AlphaFoldDB" id="A0A1X2IFU0"/>
<reference evidence="1 2" key="1">
    <citation type="submission" date="2016-07" db="EMBL/GenBank/DDBJ databases">
        <title>Pervasive Adenine N6-methylation of Active Genes in Fungi.</title>
        <authorList>
            <consortium name="DOE Joint Genome Institute"/>
            <person name="Mondo S.J."/>
            <person name="Dannebaum R.O."/>
            <person name="Kuo R.C."/>
            <person name="Labutti K."/>
            <person name="Haridas S."/>
            <person name="Kuo A."/>
            <person name="Salamov A."/>
            <person name="Ahrendt S.R."/>
            <person name="Lipzen A."/>
            <person name="Sullivan W."/>
            <person name="Andreopoulos W.B."/>
            <person name="Clum A."/>
            <person name="Lindquist E."/>
            <person name="Daum C."/>
            <person name="Ramamoorthy G.K."/>
            <person name="Gryganskyi A."/>
            <person name="Culley D."/>
            <person name="Magnuson J.K."/>
            <person name="James T.Y."/>
            <person name="O'Malley M.A."/>
            <person name="Stajich J.E."/>
            <person name="Spatafora J.W."/>
            <person name="Visel A."/>
            <person name="Grigoriev I.V."/>
        </authorList>
    </citation>
    <scope>NUCLEOTIDE SEQUENCE [LARGE SCALE GENOMIC DNA]</scope>
    <source>
        <strain evidence="1 2">NRRL 1336</strain>
    </source>
</reference>
<gene>
    <name evidence="1" type="ORF">BCR42DRAFT_42768</name>
</gene>
<dbReference type="Proteomes" id="UP000193560">
    <property type="component" value="Unassembled WGS sequence"/>
</dbReference>
<accession>A0A1X2IFU0</accession>
<proteinExistence type="predicted"/>
<comment type="caution">
    <text evidence="1">The sequence shown here is derived from an EMBL/GenBank/DDBJ whole genome shotgun (WGS) entry which is preliminary data.</text>
</comment>